<dbReference type="Gene3D" id="2.170.300.10">
    <property type="entry name" value="Tie2 ligand-binding domain superfamily"/>
    <property type="match status" value="1"/>
</dbReference>
<accession>A0A8W8KHX1</accession>
<dbReference type="Proteomes" id="UP000005408">
    <property type="component" value="Unassembled WGS sequence"/>
</dbReference>
<keyword evidence="1" id="KW-0812">Transmembrane</keyword>
<keyword evidence="1" id="KW-0472">Membrane</keyword>
<proteinExistence type="predicted"/>
<sequence>MNGSFGWNCETPCMSGYYGYLCSTPCECEAHLCDKQSGCKSPQIETMCKNGSIGWNCETPCVSGFYGYLCTTACECEAQQCDKQTGCQSSSHNETSPVKTLNTISTAFTKNVFTESTDKGDIHERSESAVRKKPIQPNEKQPWILVSFLLIGSLTTSIVGGTAFYFRKGCIRRLMGLNPGRPIGVQQGSRTNSSPNIVRCSGYGDIILSQMIRNSDIIEESYSLSSRKRMTSNPVKSRHLLSIICDSFHEDDDDYSRLLLRKRQSACIAKKNITFEDDGYAFLRLGINELKPGLVIRRHRSLPSISTIQNSISLAISSQDVKRCLSESKIPL</sequence>
<evidence type="ECO:0000256" key="1">
    <source>
        <dbReference type="SAM" id="Phobius"/>
    </source>
</evidence>
<keyword evidence="1" id="KW-1133">Transmembrane helix</keyword>
<dbReference type="AlphaFoldDB" id="A0A8W8KHX1"/>
<evidence type="ECO:0000313" key="3">
    <source>
        <dbReference type="Proteomes" id="UP000005408"/>
    </source>
</evidence>
<reference evidence="2" key="1">
    <citation type="submission" date="2022-08" db="UniProtKB">
        <authorList>
            <consortium name="EnsemblMetazoa"/>
        </authorList>
    </citation>
    <scope>IDENTIFICATION</scope>
    <source>
        <strain evidence="2">05x7-T-G4-1.051#20</strain>
    </source>
</reference>
<evidence type="ECO:0000313" key="2">
    <source>
        <dbReference type="EnsemblMetazoa" id="G23967.1:cds"/>
    </source>
</evidence>
<organism evidence="2 3">
    <name type="scientific">Magallana gigas</name>
    <name type="common">Pacific oyster</name>
    <name type="synonym">Crassostrea gigas</name>
    <dbReference type="NCBI Taxonomy" id="29159"/>
    <lineage>
        <taxon>Eukaryota</taxon>
        <taxon>Metazoa</taxon>
        <taxon>Spiralia</taxon>
        <taxon>Lophotrochozoa</taxon>
        <taxon>Mollusca</taxon>
        <taxon>Bivalvia</taxon>
        <taxon>Autobranchia</taxon>
        <taxon>Pteriomorphia</taxon>
        <taxon>Ostreida</taxon>
        <taxon>Ostreoidea</taxon>
        <taxon>Ostreidae</taxon>
        <taxon>Magallana</taxon>
    </lineage>
</organism>
<feature type="transmembrane region" description="Helical" evidence="1">
    <location>
        <begin position="143"/>
        <end position="166"/>
    </location>
</feature>
<name>A0A8W8KHX1_MAGGI</name>
<dbReference type="EnsemblMetazoa" id="G23967.1">
    <property type="protein sequence ID" value="G23967.1:cds"/>
    <property type="gene ID" value="G23967"/>
</dbReference>
<keyword evidence="3" id="KW-1185">Reference proteome</keyword>
<protein>
    <submittedName>
        <fullName evidence="2">Uncharacterized protein</fullName>
    </submittedName>
</protein>